<evidence type="ECO:0000259" key="1">
    <source>
        <dbReference type="PROSITE" id="PS50902"/>
    </source>
</evidence>
<accession>A0AAD2A353</accession>
<gene>
    <name evidence="2" type="ORF">FPE_LOCUS25262</name>
</gene>
<dbReference type="GO" id="GO:0010181">
    <property type="term" value="F:FMN binding"/>
    <property type="evidence" value="ECO:0007669"/>
    <property type="project" value="InterPro"/>
</dbReference>
<evidence type="ECO:0000313" key="2">
    <source>
        <dbReference type="EMBL" id="CAI9777832.1"/>
    </source>
</evidence>
<dbReference type="PANTHER" id="PTHR13930">
    <property type="entry name" value="S-ADENOSYL-L-METHIONINE-DEPENDENT TRNA 4-DEMETHYLWYOSINE SYNTHASE"/>
    <property type="match status" value="1"/>
</dbReference>
<evidence type="ECO:0000313" key="3">
    <source>
        <dbReference type="Proteomes" id="UP000834106"/>
    </source>
</evidence>
<reference evidence="2" key="1">
    <citation type="submission" date="2023-05" db="EMBL/GenBank/DDBJ databases">
        <authorList>
            <person name="Huff M."/>
        </authorList>
    </citation>
    <scope>NUCLEOTIDE SEQUENCE</scope>
</reference>
<keyword evidence="3" id="KW-1185">Reference proteome</keyword>
<dbReference type="InterPro" id="IPR008254">
    <property type="entry name" value="Flavodoxin/NO_synth"/>
</dbReference>
<feature type="domain" description="Flavodoxin-like" evidence="1">
    <location>
        <begin position="1"/>
        <end position="109"/>
    </location>
</feature>
<dbReference type="InterPro" id="IPR034556">
    <property type="entry name" value="tRNA_wybutosine-synthase"/>
</dbReference>
<dbReference type="GO" id="GO:0051539">
    <property type="term" value="F:4 iron, 4 sulfur cluster binding"/>
    <property type="evidence" value="ECO:0007669"/>
    <property type="project" value="InterPro"/>
</dbReference>
<sequence length="109" mass="12155">MSNLILWIPENYKPEDICKETLFSIVDSTWENNLSPQNGSFLVNWLAESADDFRVGALLLRHCKFAGFGVGSRSYGETFNAVARVISVKLQKLGAVKVVGRDCGRRKFG</sequence>
<dbReference type="Proteomes" id="UP000834106">
    <property type="component" value="Chromosome 15"/>
</dbReference>
<proteinExistence type="predicted"/>
<protein>
    <recommendedName>
        <fullName evidence="1">Flavodoxin-like domain-containing protein</fullName>
    </recommendedName>
</protein>
<dbReference type="PANTHER" id="PTHR13930:SF0">
    <property type="entry name" value="S-ADENOSYL-L-METHIONINE-DEPENDENT TRNA 4-DEMETHYLWYOSINE SYNTHASE TYW1-RELATED"/>
    <property type="match status" value="1"/>
</dbReference>
<name>A0AAD2A353_9LAMI</name>
<dbReference type="InterPro" id="IPR029039">
    <property type="entry name" value="Flavoprotein-like_sf"/>
</dbReference>
<dbReference type="GO" id="GO:0031591">
    <property type="term" value="P:wybutosine biosynthetic process"/>
    <property type="evidence" value="ECO:0007669"/>
    <property type="project" value="TreeGrafter"/>
</dbReference>
<dbReference type="EMBL" id="OU503050">
    <property type="protein sequence ID" value="CAI9777832.1"/>
    <property type="molecule type" value="Genomic_DNA"/>
</dbReference>
<dbReference type="Gene3D" id="3.40.50.360">
    <property type="match status" value="1"/>
</dbReference>
<dbReference type="AlphaFoldDB" id="A0AAD2A353"/>
<dbReference type="PROSITE" id="PS50902">
    <property type="entry name" value="FLAVODOXIN_LIKE"/>
    <property type="match status" value="1"/>
</dbReference>
<dbReference type="Pfam" id="PF00258">
    <property type="entry name" value="Flavodoxin_1"/>
    <property type="match status" value="1"/>
</dbReference>
<dbReference type="SUPFAM" id="SSF52218">
    <property type="entry name" value="Flavoproteins"/>
    <property type="match status" value="1"/>
</dbReference>
<organism evidence="2 3">
    <name type="scientific">Fraxinus pennsylvanica</name>
    <dbReference type="NCBI Taxonomy" id="56036"/>
    <lineage>
        <taxon>Eukaryota</taxon>
        <taxon>Viridiplantae</taxon>
        <taxon>Streptophyta</taxon>
        <taxon>Embryophyta</taxon>
        <taxon>Tracheophyta</taxon>
        <taxon>Spermatophyta</taxon>
        <taxon>Magnoliopsida</taxon>
        <taxon>eudicotyledons</taxon>
        <taxon>Gunneridae</taxon>
        <taxon>Pentapetalae</taxon>
        <taxon>asterids</taxon>
        <taxon>lamiids</taxon>
        <taxon>Lamiales</taxon>
        <taxon>Oleaceae</taxon>
        <taxon>Oleeae</taxon>
        <taxon>Fraxinus</taxon>
    </lineage>
</organism>